<reference evidence="4 5" key="1">
    <citation type="submission" date="2017-04" db="EMBL/GenBank/DDBJ databases">
        <title>Genome sequencing of [Candida] sorbophila.</title>
        <authorList>
            <person name="Ahn J.O."/>
        </authorList>
    </citation>
    <scope>NUCLEOTIDE SEQUENCE [LARGE SCALE GENOMIC DNA]</scope>
    <source>
        <strain evidence="4 5">DS02</strain>
    </source>
</reference>
<evidence type="ECO:0000313" key="5">
    <source>
        <dbReference type="Proteomes" id="UP000238350"/>
    </source>
</evidence>
<dbReference type="PANTHER" id="PTHR40463">
    <property type="entry name" value="PH-RESPONSE REGULATOR PROTEIN PALC"/>
    <property type="match status" value="1"/>
</dbReference>
<name>A0A2T0FGX0_9ASCO</name>
<dbReference type="PANTHER" id="PTHR40463:SF1">
    <property type="entry name" value="PH-RESPONSE REGULATOR PROTEIN PALC"/>
    <property type="match status" value="1"/>
</dbReference>
<proteinExistence type="inferred from homology"/>
<comment type="caution">
    <text evidence="4">The sequence shown here is derived from an EMBL/GenBank/DDBJ whole genome shotgun (WGS) entry which is preliminary data.</text>
</comment>
<dbReference type="EMBL" id="NDIQ01000021">
    <property type="protein sequence ID" value="PRT54242.1"/>
    <property type="molecule type" value="Genomic_DNA"/>
</dbReference>
<evidence type="ECO:0000313" key="4">
    <source>
        <dbReference type="EMBL" id="PRT54242.1"/>
    </source>
</evidence>
<dbReference type="InterPro" id="IPR004328">
    <property type="entry name" value="BRO1_dom"/>
</dbReference>
<organism evidence="4 5">
    <name type="scientific">Wickerhamiella sorbophila</name>
    <dbReference type="NCBI Taxonomy" id="45607"/>
    <lineage>
        <taxon>Eukaryota</taxon>
        <taxon>Fungi</taxon>
        <taxon>Dikarya</taxon>
        <taxon>Ascomycota</taxon>
        <taxon>Saccharomycotina</taxon>
        <taxon>Dipodascomycetes</taxon>
        <taxon>Dipodascales</taxon>
        <taxon>Trichomonascaceae</taxon>
        <taxon>Wickerhamiella</taxon>
    </lineage>
</organism>
<dbReference type="STRING" id="45607.A0A2T0FGX0"/>
<protein>
    <recommendedName>
        <fullName evidence="2">pH-response regulator protein palC</fullName>
    </recommendedName>
</protein>
<gene>
    <name evidence="4" type="ORF">B9G98_01862</name>
</gene>
<dbReference type="GO" id="GO:0005886">
    <property type="term" value="C:plasma membrane"/>
    <property type="evidence" value="ECO:0007669"/>
    <property type="project" value="TreeGrafter"/>
</dbReference>
<keyword evidence="5" id="KW-1185">Reference proteome</keyword>
<dbReference type="InterPro" id="IPR037505">
    <property type="entry name" value="pH-resp_palC"/>
</dbReference>
<dbReference type="AlphaFoldDB" id="A0A2T0FGX0"/>
<dbReference type="RefSeq" id="XP_024664187.1">
    <property type="nucleotide sequence ID" value="XM_024808419.1"/>
</dbReference>
<sequence length="311" mass="34468">MLPFEVPSTAVVSLDQLISERSLVRQSLKAVRSDRNPDWIAAVRALQQYLPLIAESYESYENATFKWRLPWSAPHFKTKLVGGDSELGMVALSLVLCTVRAAEQAQGTKDYKRAGHLLRQGQSFAMYLANLRLETTVADLSAATRTALVHILDAMGHQFLLNKLLGEFPETPISASSAVLHTRIAMHALDEYRHSLQLVPKQLRSWCQSQETFCAATGQVLLAIESSERGAVGKALGHLNLARNKHSSLELLISRLTQQYESDNKLVSFQTIPNPSELAQLPSGRRVFEVSAWAPNQQSAGPVLTTAQNYY</sequence>
<evidence type="ECO:0000259" key="3">
    <source>
        <dbReference type="Pfam" id="PF03097"/>
    </source>
</evidence>
<accession>A0A2T0FGX0</accession>
<dbReference type="Proteomes" id="UP000238350">
    <property type="component" value="Unassembled WGS sequence"/>
</dbReference>
<dbReference type="InterPro" id="IPR038499">
    <property type="entry name" value="BRO1_sf"/>
</dbReference>
<dbReference type="Pfam" id="PF03097">
    <property type="entry name" value="BRO1"/>
    <property type="match status" value="1"/>
</dbReference>
<dbReference type="Gene3D" id="1.25.40.280">
    <property type="entry name" value="alix/aip1 like domains"/>
    <property type="match status" value="1"/>
</dbReference>
<dbReference type="GeneID" id="36515610"/>
<comment type="similarity">
    <text evidence="1">Belongs to the palC family.</text>
</comment>
<dbReference type="GO" id="GO:0071467">
    <property type="term" value="P:cellular response to pH"/>
    <property type="evidence" value="ECO:0007669"/>
    <property type="project" value="InterPro"/>
</dbReference>
<feature type="domain" description="BRO1" evidence="3">
    <location>
        <begin position="96"/>
        <end position="283"/>
    </location>
</feature>
<evidence type="ECO:0000256" key="2">
    <source>
        <dbReference type="ARBA" id="ARBA00022193"/>
    </source>
</evidence>
<evidence type="ECO:0000256" key="1">
    <source>
        <dbReference type="ARBA" id="ARBA00010997"/>
    </source>
</evidence>
<dbReference type="OrthoDB" id="10266451at2759"/>